<dbReference type="AlphaFoldDB" id="A0A392Q045"/>
<comment type="caution">
    <text evidence="2">The sequence shown here is derived from an EMBL/GenBank/DDBJ whole genome shotgun (WGS) entry which is preliminary data.</text>
</comment>
<evidence type="ECO:0000256" key="1">
    <source>
        <dbReference type="SAM" id="MobiDB-lite"/>
    </source>
</evidence>
<sequence>AKADWLCYYFKEVKRWSPSKFADRRELWVKVYGIPLHVWGGSLFKAIGEKYGEFLDFDENTASRSKLNVAKLKIAITFRGSIDDSIIIMALGVKYTVWVVEDKGFEPVFYQGSRNEEHQFSWVGSSNFPAEAMEEVGGEHGGSVEDREEEERVDFHSNLHLQHGEKIPSDGDGSSIKEDNRQSLISVSAINLEISEDIRVQKAVLPESFVGSKDKEGGSRGVVV</sequence>
<evidence type="ECO:0000313" key="2">
    <source>
        <dbReference type="EMBL" id="MCI17448.1"/>
    </source>
</evidence>
<dbReference type="EMBL" id="LXQA010105509">
    <property type="protein sequence ID" value="MCI17448.1"/>
    <property type="molecule type" value="Genomic_DNA"/>
</dbReference>
<accession>A0A392Q045</accession>
<organism evidence="2 3">
    <name type="scientific">Trifolium medium</name>
    <dbReference type="NCBI Taxonomy" id="97028"/>
    <lineage>
        <taxon>Eukaryota</taxon>
        <taxon>Viridiplantae</taxon>
        <taxon>Streptophyta</taxon>
        <taxon>Embryophyta</taxon>
        <taxon>Tracheophyta</taxon>
        <taxon>Spermatophyta</taxon>
        <taxon>Magnoliopsida</taxon>
        <taxon>eudicotyledons</taxon>
        <taxon>Gunneridae</taxon>
        <taxon>Pentapetalae</taxon>
        <taxon>rosids</taxon>
        <taxon>fabids</taxon>
        <taxon>Fabales</taxon>
        <taxon>Fabaceae</taxon>
        <taxon>Papilionoideae</taxon>
        <taxon>50 kb inversion clade</taxon>
        <taxon>NPAAA clade</taxon>
        <taxon>Hologalegina</taxon>
        <taxon>IRL clade</taxon>
        <taxon>Trifolieae</taxon>
        <taxon>Trifolium</taxon>
    </lineage>
</organism>
<reference evidence="2 3" key="1">
    <citation type="journal article" date="2018" name="Front. Plant Sci.">
        <title>Red Clover (Trifolium pratense) and Zigzag Clover (T. medium) - A Picture of Genomic Similarities and Differences.</title>
        <authorList>
            <person name="Dluhosova J."/>
            <person name="Istvanek J."/>
            <person name="Nedelnik J."/>
            <person name="Repkova J."/>
        </authorList>
    </citation>
    <scope>NUCLEOTIDE SEQUENCE [LARGE SCALE GENOMIC DNA]</scope>
    <source>
        <strain evidence="3">cv. 10/8</strain>
        <tissue evidence="2">Leaf</tissue>
    </source>
</reference>
<dbReference type="Proteomes" id="UP000265520">
    <property type="component" value="Unassembled WGS sequence"/>
</dbReference>
<proteinExistence type="predicted"/>
<name>A0A392Q045_9FABA</name>
<evidence type="ECO:0000313" key="3">
    <source>
        <dbReference type="Proteomes" id="UP000265520"/>
    </source>
</evidence>
<protein>
    <submittedName>
        <fullName evidence="2">DUF4283 domain protein</fullName>
    </submittedName>
</protein>
<dbReference type="PANTHER" id="PTHR34427:SF5">
    <property type="entry name" value="DUF4283 DOMAIN-CONTAINING PROTEIN"/>
    <property type="match status" value="1"/>
</dbReference>
<feature type="non-terminal residue" evidence="2">
    <location>
        <position position="1"/>
    </location>
</feature>
<feature type="non-terminal residue" evidence="2">
    <location>
        <position position="224"/>
    </location>
</feature>
<feature type="region of interest" description="Disordered" evidence="1">
    <location>
        <begin position="157"/>
        <end position="178"/>
    </location>
</feature>
<keyword evidence="3" id="KW-1185">Reference proteome</keyword>
<dbReference type="PANTHER" id="PTHR34427">
    <property type="entry name" value="DUF4283 DOMAIN PROTEIN"/>
    <property type="match status" value="1"/>
</dbReference>